<dbReference type="OrthoDB" id="1600564at2759"/>
<dbReference type="InterPro" id="IPR001087">
    <property type="entry name" value="GDSL"/>
</dbReference>
<reference evidence="1 2" key="2">
    <citation type="submission" date="2016-08" db="EMBL/GenBank/DDBJ databases">
        <title>Pervasive Adenine N6-methylation of Active Genes in Fungi.</title>
        <authorList>
            <consortium name="DOE Joint Genome Institute"/>
            <person name="Mondo S.J."/>
            <person name="Dannebaum R.O."/>
            <person name="Kuo R.C."/>
            <person name="Labutti K."/>
            <person name="Haridas S."/>
            <person name="Kuo A."/>
            <person name="Salamov A."/>
            <person name="Ahrendt S.R."/>
            <person name="Lipzen A."/>
            <person name="Sullivan W."/>
            <person name="Andreopoulos W.B."/>
            <person name="Clum A."/>
            <person name="Lindquist E."/>
            <person name="Daum C."/>
            <person name="Ramamoorthy G.K."/>
            <person name="Gryganskyi A."/>
            <person name="Culley D."/>
            <person name="Magnuson J.K."/>
            <person name="James T.Y."/>
            <person name="O'Malley M.A."/>
            <person name="Stajich J.E."/>
            <person name="Spatafora J.W."/>
            <person name="Visel A."/>
            <person name="Grigoriev I.V."/>
        </authorList>
    </citation>
    <scope>NUCLEOTIDE SEQUENCE [LARGE SCALE GENOMIC DNA]</scope>
    <source>
        <strain evidence="1 2">S4</strain>
    </source>
</reference>
<dbReference type="STRING" id="1754192.A0A1Y1XDZ5"/>
<sequence length="313" mass="37031">MILNKMANISLAASVEGKKSSITLLSKINPFQYDSITELIVFGDSLSSDDTNFRDMSMKGTNRSLGKNWPIQLTELHNMQLWNFAISGSVIDPDVVPRPDFLYSYRDQCRLYMDRMPKGKIYSNYWTGENTLFAFWLGTNDIMNLNRTLIPPNKINRTLETLNDIFMTSIEDFYITGARNFLFLNVQSIDEIPKYFSEPKLKYDFDLDVDYFNKYFIHQCQNFHDYHIDTNIFIYNIKDEIRYIMDHYKDYNYIGKNFTYDGRKNIENGLNKSIEEFIWTDELHTTYKTNKIFSVDIDELLNEKSYKSNVQKN</sequence>
<dbReference type="Gene3D" id="3.40.50.1110">
    <property type="entry name" value="SGNH hydrolase"/>
    <property type="match status" value="1"/>
</dbReference>
<proteinExistence type="predicted"/>
<dbReference type="InterPro" id="IPR036514">
    <property type="entry name" value="SGNH_hydro_sf"/>
</dbReference>
<evidence type="ECO:0000313" key="1">
    <source>
        <dbReference type="EMBL" id="ORX83937.1"/>
    </source>
</evidence>
<organism evidence="1 2">
    <name type="scientific">Anaeromyces robustus</name>
    <dbReference type="NCBI Taxonomy" id="1754192"/>
    <lineage>
        <taxon>Eukaryota</taxon>
        <taxon>Fungi</taxon>
        <taxon>Fungi incertae sedis</taxon>
        <taxon>Chytridiomycota</taxon>
        <taxon>Chytridiomycota incertae sedis</taxon>
        <taxon>Neocallimastigomycetes</taxon>
        <taxon>Neocallimastigales</taxon>
        <taxon>Neocallimastigaceae</taxon>
        <taxon>Anaeromyces</taxon>
    </lineage>
</organism>
<dbReference type="GO" id="GO:0016788">
    <property type="term" value="F:hydrolase activity, acting on ester bonds"/>
    <property type="evidence" value="ECO:0007669"/>
    <property type="project" value="InterPro"/>
</dbReference>
<evidence type="ECO:0008006" key="3">
    <source>
        <dbReference type="Google" id="ProtNLM"/>
    </source>
</evidence>
<dbReference type="AlphaFoldDB" id="A0A1Y1XDZ5"/>
<name>A0A1Y1XDZ5_9FUNG</name>
<dbReference type="Proteomes" id="UP000193944">
    <property type="component" value="Unassembled WGS sequence"/>
</dbReference>
<reference evidence="1 2" key="1">
    <citation type="submission" date="2016-08" db="EMBL/GenBank/DDBJ databases">
        <title>A Parts List for Fungal Cellulosomes Revealed by Comparative Genomics.</title>
        <authorList>
            <consortium name="DOE Joint Genome Institute"/>
            <person name="Haitjema C.H."/>
            <person name="Gilmore S.P."/>
            <person name="Henske J.K."/>
            <person name="Solomon K.V."/>
            <person name="De Groot R."/>
            <person name="Kuo A."/>
            <person name="Mondo S.J."/>
            <person name="Salamov A.A."/>
            <person name="Labutti K."/>
            <person name="Zhao Z."/>
            <person name="Chiniquy J."/>
            <person name="Barry K."/>
            <person name="Brewer H.M."/>
            <person name="Purvine S.O."/>
            <person name="Wright A.T."/>
            <person name="Boxma B."/>
            <person name="Van Alen T."/>
            <person name="Hackstein J.H."/>
            <person name="Baker S.E."/>
            <person name="Grigoriev I.V."/>
            <person name="O'Malley M.A."/>
        </authorList>
    </citation>
    <scope>NUCLEOTIDE SEQUENCE [LARGE SCALE GENOMIC DNA]</scope>
    <source>
        <strain evidence="1 2">S4</strain>
    </source>
</reference>
<dbReference type="SUPFAM" id="SSF52266">
    <property type="entry name" value="SGNH hydrolase"/>
    <property type="match status" value="1"/>
</dbReference>
<gene>
    <name evidence="1" type="ORF">BCR32DRAFT_266662</name>
</gene>
<dbReference type="Pfam" id="PF00657">
    <property type="entry name" value="Lipase_GDSL"/>
    <property type="match status" value="1"/>
</dbReference>
<comment type="caution">
    <text evidence="1">The sequence shown here is derived from an EMBL/GenBank/DDBJ whole genome shotgun (WGS) entry which is preliminary data.</text>
</comment>
<dbReference type="EMBL" id="MCFG01000062">
    <property type="protein sequence ID" value="ORX83937.1"/>
    <property type="molecule type" value="Genomic_DNA"/>
</dbReference>
<keyword evidence="2" id="KW-1185">Reference proteome</keyword>
<protein>
    <recommendedName>
        <fullName evidence="3">Carbohydrate esterase family 16 protein</fullName>
    </recommendedName>
</protein>
<accession>A0A1Y1XDZ5</accession>
<evidence type="ECO:0000313" key="2">
    <source>
        <dbReference type="Proteomes" id="UP000193944"/>
    </source>
</evidence>